<evidence type="ECO:0008006" key="4">
    <source>
        <dbReference type="Google" id="ProtNLM"/>
    </source>
</evidence>
<evidence type="ECO:0000313" key="2">
    <source>
        <dbReference type="EMBL" id="ANE52494.1"/>
    </source>
</evidence>
<dbReference type="OrthoDB" id="670563at2"/>
<feature type="chain" id="PRO_5008001492" description="Lipoprotein" evidence="1">
    <location>
        <begin position="21"/>
        <end position="193"/>
    </location>
</feature>
<dbReference type="STRING" id="1492898.SY85_20440"/>
<organism evidence="2 3">
    <name type="scientific">Flavisolibacter tropicus</name>
    <dbReference type="NCBI Taxonomy" id="1492898"/>
    <lineage>
        <taxon>Bacteria</taxon>
        <taxon>Pseudomonadati</taxon>
        <taxon>Bacteroidota</taxon>
        <taxon>Chitinophagia</taxon>
        <taxon>Chitinophagales</taxon>
        <taxon>Chitinophagaceae</taxon>
        <taxon>Flavisolibacter</taxon>
    </lineage>
</organism>
<dbReference type="Proteomes" id="UP000077177">
    <property type="component" value="Chromosome"/>
</dbReference>
<dbReference type="AlphaFoldDB" id="A0A172U050"/>
<evidence type="ECO:0000256" key="1">
    <source>
        <dbReference type="SAM" id="SignalP"/>
    </source>
</evidence>
<reference evidence="2 3" key="2">
    <citation type="journal article" date="2016" name="Int. J. Syst. Evol. Microbiol.">
        <title>Flavisolibacter tropicus sp. nov., isolated from tropical soil.</title>
        <authorList>
            <person name="Lee J.J."/>
            <person name="Kang M.S."/>
            <person name="Kim G.S."/>
            <person name="Lee C.S."/>
            <person name="Lim S."/>
            <person name="Lee J."/>
            <person name="Roh S.H."/>
            <person name="Kang H."/>
            <person name="Ha J.M."/>
            <person name="Bae S."/>
            <person name="Jung H.Y."/>
            <person name="Kim M.K."/>
        </authorList>
    </citation>
    <scope>NUCLEOTIDE SEQUENCE [LARGE SCALE GENOMIC DNA]</scope>
    <source>
        <strain evidence="2 3">LCS9</strain>
    </source>
</reference>
<dbReference type="RefSeq" id="WP_066407063.1">
    <property type="nucleotide sequence ID" value="NZ_CP011390.1"/>
</dbReference>
<dbReference type="KEGG" id="fla:SY85_20440"/>
<evidence type="ECO:0000313" key="3">
    <source>
        <dbReference type="Proteomes" id="UP000077177"/>
    </source>
</evidence>
<feature type="signal peptide" evidence="1">
    <location>
        <begin position="1"/>
        <end position="20"/>
    </location>
</feature>
<keyword evidence="3" id="KW-1185">Reference proteome</keyword>
<reference evidence="3" key="1">
    <citation type="submission" date="2015-01" db="EMBL/GenBank/DDBJ databases">
        <title>Flavisolibacter sp./LCS9/ whole genome sequencing.</title>
        <authorList>
            <person name="Kim M.K."/>
            <person name="Srinivasan S."/>
            <person name="Lee J.-J."/>
        </authorList>
    </citation>
    <scope>NUCLEOTIDE SEQUENCE [LARGE SCALE GENOMIC DNA]</scope>
    <source>
        <strain evidence="3">LCS9</strain>
    </source>
</reference>
<accession>A0A172U050</accession>
<dbReference type="PROSITE" id="PS51257">
    <property type="entry name" value="PROKAR_LIPOPROTEIN"/>
    <property type="match status" value="1"/>
</dbReference>
<gene>
    <name evidence="2" type="ORF">SY85_20440</name>
</gene>
<proteinExistence type="predicted"/>
<sequence>MSKWLLLPFLPLLFSCQNKAKIEAADAEPYFPIKSYIESQIAHVDTSLYNIRRIETINNHSDTTIIKREDFKAQAKDFLEIPDISKNKWKDDYTETKIYDEVLQSAVITYTPKEEDAEVRRQEVIIKPNANEGDQVRTIFIDRSFEDGSSSVQQKMLWEVNKWFRIVTITQKPNQPEQIKTVQVIWTEGPSAE</sequence>
<protein>
    <recommendedName>
        <fullName evidence="4">Lipoprotein</fullName>
    </recommendedName>
</protein>
<name>A0A172U050_9BACT</name>
<dbReference type="EMBL" id="CP011390">
    <property type="protein sequence ID" value="ANE52494.1"/>
    <property type="molecule type" value="Genomic_DNA"/>
</dbReference>
<keyword evidence="1" id="KW-0732">Signal</keyword>